<evidence type="ECO:0000256" key="11">
    <source>
        <dbReference type="ARBA" id="ARBA00022968"/>
    </source>
</evidence>
<dbReference type="Proteomes" id="UP000008912">
    <property type="component" value="Unassembled WGS sequence"/>
</dbReference>
<evidence type="ECO:0000256" key="21">
    <source>
        <dbReference type="SAM" id="MobiDB-lite"/>
    </source>
</evidence>
<protein>
    <recommendedName>
        <fullName evidence="5 20">Polypeptide N-acetylgalactosaminyltransferase</fullName>
        <ecNumber evidence="20">2.4.1.-</ecNumber>
    </recommendedName>
    <alternativeName>
        <fullName evidence="20">Protein-UDP acetylgalactosaminyltransferase</fullName>
    </alternativeName>
</protein>
<evidence type="ECO:0000259" key="22">
    <source>
        <dbReference type="Pfam" id="PF00535"/>
    </source>
</evidence>
<comment type="subcellular location">
    <subcellularLocation>
        <location evidence="2 20">Golgi apparatus membrane</location>
        <topology evidence="2 20">Single-pass type II membrane protein</topology>
    </subcellularLocation>
</comment>
<dbReference type="InterPro" id="IPR001173">
    <property type="entry name" value="Glyco_trans_2-like"/>
</dbReference>
<dbReference type="CDD" id="cd02510">
    <property type="entry name" value="pp-GalNAc-T"/>
    <property type="match status" value="1"/>
</dbReference>
<dbReference type="Ensembl" id="ENSAMET00000014971.2">
    <property type="protein sequence ID" value="ENSAMEP00000014369.2"/>
    <property type="gene ID" value="ENSAMEG00000013616.2"/>
</dbReference>
<dbReference type="FunFam" id="3.90.550.10:FF:000203">
    <property type="entry name" value="Polypeptide N-acetylgalactosaminyltransferase 9"/>
    <property type="match status" value="1"/>
</dbReference>
<evidence type="ECO:0000256" key="10">
    <source>
        <dbReference type="ARBA" id="ARBA00022734"/>
    </source>
</evidence>
<dbReference type="InterPro" id="IPR035992">
    <property type="entry name" value="Ricin_B-like_lectins"/>
</dbReference>
<comment type="pathway">
    <text evidence="3 20">Protein modification; protein glycosylation.</text>
</comment>
<evidence type="ECO:0000256" key="6">
    <source>
        <dbReference type="ARBA" id="ARBA00022676"/>
    </source>
</evidence>
<evidence type="ECO:0000256" key="2">
    <source>
        <dbReference type="ARBA" id="ARBA00004323"/>
    </source>
</evidence>
<evidence type="ECO:0000256" key="7">
    <source>
        <dbReference type="ARBA" id="ARBA00022679"/>
    </source>
</evidence>
<dbReference type="GO" id="GO:0006493">
    <property type="term" value="P:protein O-linked glycosylation"/>
    <property type="evidence" value="ECO:0007669"/>
    <property type="project" value="TreeGrafter"/>
</dbReference>
<keyword evidence="7 20" id="KW-0808">Transferase</keyword>
<evidence type="ECO:0000256" key="18">
    <source>
        <dbReference type="ARBA" id="ARBA00050905"/>
    </source>
</evidence>
<evidence type="ECO:0000256" key="5">
    <source>
        <dbReference type="ARBA" id="ARBA00012644"/>
    </source>
</evidence>
<dbReference type="GO" id="GO:0000139">
    <property type="term" value="C:Golgi membrane"/>
    <property type="evidence" value="ECO:0007669"/>
    <property type="project" value="UniProtKB-SubCell"/>
</dbReference>
<keyword evidence="17 20" id="KW-0464">Manganese</keyword>
<evidence type="ECO:0000256" key="13">
    <source>
        <dbReference type="ARBA" id="ARBA00023034"/>
    </source>
</evidence>
<keyword evidence="6 20" id="KW-0328">Glycosyltransferase</keyword>
<reference evidence="23" key="3">
    <citation type="submission" date="2025-09" db="UniProtKB">
        <authorList>
            <consortium name="Ensembl"/>
        </authorList>
    </citation>
    <scope>IDENTIFICATION</scope>
</reference>
<keyword evidence="15 20" id="KW-1015">Disulfide bond</keyword>
<proteinExistence type="inferred from homology"/>
<keyword evidence="11" id="KW-0735">Signal-anchor</keyword>
<evidence type="ECO:0000256" key="16">
    <source>
        <dbReference type="ARBA" id="ARBA00023180"/>
    </source>
</evidence>
<dbReference type="eggNOG" id="KOG3736">
    <property type="taxonomic scope" value="Eukaryota"/>
</dbReference>
<feature type="domain" description="Glycosyltransferase 2-like" evidence="22">
    <location>
        <begin position="124"/>
        <end position="307"/>
    </location>
</feature>
<dbReference type="FunFam" id="3.90.550.10:FF:000192">
    <property type="entry name" value="Polypeptide N-acetylgalactosaminyltransferase 9"/>
    <property type="match status" value="1"/>
</dbReference>
<keyword evidence="9" id="KW-0479">Metal-binding</keyword>
<keyword evidence="14" id="KW-0472">Membrane</keyword>
<dbReference type="GO" id="GO:0030246">
    <property type="term" value="F:carbohydrate binding"/>
    <property type="evidence" value="ECO:0007669"/>
    <property type="project" value="UniProtKB-KW"/>
</dbReference>
<sequence>MRLGPRIRFQQAAARGDSRAAQETWTWSGDEMRQDAVKQEDENRRLVKAGLAKPIGLVEGPGGLGQGGMAATLREDSQETESKYEEYGYNAQLSDRISLDRTIPDYRPKKCRQMTHAADLPQISVVFIFVNEALSVILRSVHSVVNRTPSRLLKEVILVDDNSDSVELKASLDQYVNRRYPGLVKIVRNHRREGLIRARLQGWKVATAPVVGFFDAHVEFGMGWAEPALSRIQEDRRRIVLPAIDNIKYDTFEVQQYASAAHGYNWGLWCMYIIPPQDWLDRGDEAAPIRTPAMIGCSFVVDREYFGDIGLLDPGMEVYGGENIELGMRVWQCGGSMEVLPCSRVAHIERTKKPYNNDIDYYAKRNALRAAEVWMDSFKSHVYMAWNIPMTNPGVDFGDVSERLALRQRLKCRSFKWYLDNVYPEMRTYNDTLTYGEVRNSKASGYCLDQGAEDDDRAILYPCHGMSSQVGVRQAVSGHWGRCGDTQGDPRPGQTKSRASGAKQALGSSRHIACLSPHPSDGAVLVLVRPVVWMEPEVFLGRRVTAASY</sequence>
<dbReference type="EC" id="2.4.1.-" evidence="20"/>
<comment type="catalytic activity">
    <reaction evidence="19">
        <text>L-seryl-[protein] + UDP-N-acetyl-alpha-D-galactosamine = a 3-O-[N-acetyl-alpha-D-galactosaminyl]-L-seryl-[protein] + UDP + H(+)</text>
        <dbReference type="Rhea" id="RHEA:23956"/>
        <dbReference type="Rhea" id="RHEA-COMP:9863"/>
        <dbReference type="Rhea" id="RHEA-COMP:12788"/>
        <dbReference type="ChEBI" id="CHEBI:15378"/>
        <dbReference type="ChEBI" id="CHEBI:29999"/>
        <dbReference type="ChEBI" id="CHEBI:53604"/>
        <dbReference type="ChEBI" id="CHEBI:58223"/>
        <dbReference type="ChEBI" id="CHEBI:67138"/>
        <dbReference type="EC" id="2.4.1.41"/>
    </reaction>
</comment>
<feature type="region of interest" description="Disordered" evidence="21">
    <location>
        <begin position="483"/>
        <end position="502"/>
    </location>
</feature>
<reference evidence="23" key="2">
    <citation type="submission" date="2025-08" db="UniProtKB">
        <authorList>
            <consortium name="Ensembl"/>
        </authorList>
    </citation>
    <scope>IDENTIFICATION</scope>
</reference>
<dbReference type="STRING" id="9646.ENSAMEP00000014369"/>
<reference evidence="23 24" key="1">
    <citation type="journal article" date="2010" name="Nature">
        <title>The sequence and de novo assembly of the giant panda genome.</title>
        <authorList>
            <person name="Li R."/>
            <person name="Fan W."/>
            <person name="Tian G."/>
            <person name="Zhu H."/>
            <person name="He L."/>
            <person name="Cai J."/>
            <person name="Huang Q."/>
            <person name="Cai Q."/>
            <person name="Li B."/>
            <person name="Bai Y."/>
            <person name="Zhang Z."/>
            <person name="Zhang Y."/>
            <person name="Wang W."/>
            <person name="Li J."/>
            <person name="Wei F."/>
            <person name="Li H."/>
            <person name="Jian M."/>
            <person name="Li J."/>
            <person name="Zhang Z."/>
            <person name="Nielsen R."/>
            <person name="Li D."/>
            <person name="Gu W."/>
            <person name="Yang Z."/>
            <person name="Xuan Z."/>
            <person name="Ryder O.A."/>
            <person name="Leung F.C."/>
            <person name="Zhou Y."/>
            <person name="Cao J."/>
            <person name="Sun X."/>
            <person name="Fu Y."/>
            <person name="Fang X."/>
            <person name="Guo X."/>
            <person name="Wang B."/>
            <person name="Hou R."/>
            <person name="Shen F."/>
            <person name="Mu B."/>
            <person name="Ni P."/>
            <person name="Lin R."/>
            <person name="Qian W."/>
            <person name="Wang G."/>
            <person name="Yu C."/>
            <person name="Nie W."/>
            <person name="Wang J."/>
            <person name="Wu Z."/>
            <person name="Liang H."/>
            <person name="Min J."/>
            <person name="Wu Q."/>
            <person name="Cheng S."/>
            <person name="Ruan J."/>
            <person name="Wang M."/>
            <person name="Shi Z."/>
            <person name="Wen M."/>
            <person name="Liu B."/>
            <person name="Ren X."/>
            <person name="Zheng H."/>
            <person name="Dong D."/>
            <person name="Cook K."/>
            <person name="Shan G."/>
            <person name="Zhang H."/>
            <person name="Kosiol C."/>
            <person name="Xie X."/>
            <person name="Lu Z."/>
            <person name="Zheng H."/>
            <person name="Li Y."/>
            <person name="Steiner C.C."/>
            <person name="Lam T.T."/>
            <person name="Lin S."/>
            <person name="Zhang Q."/>
            <person name="Li G."/>
            <person name="Tian J."/>
            <person name="Gong T."/>
            <person name="Liu H."/>
            <person name="Zhang D."/>
            <person name="Fang L."/>
            <person name="Ye C."/>
            <person name="Zhang J."/>
            <person name="Hu W."/>
            <person name="Xu A."/>
            <person name="Ren Y."/>
            <person name="Zhang G."/>
            <person name="Bruford M.W."/>
            <person name="Li Q."/>
            <person name="Ma L."/>
            <person name="Guo Y."/>
            <person name="An N."/>
            <person name="Hu Y."/>
            <person name="Zheng Y."/>
            <person name="Shi Y."/>
            <person name="Li Z."/>
            <person name="Liu Q."/>
            <person name="Chen Y."/>
            <person name="Zhao J."/>
            <person name="Qu N."/>
            <person name="Zhao S."/>
            <person name="Tian F."/>
            <person name="Wang X."/>
            <person name="Wang H."/>
            <person name="Xu L."/>
            <person name="Liu X."/>
            <person name="Vinar T."/>
            <person name="Wang Y."/>
            <person name="Lam T.W."/>
            <person name="Yiu S.M."/>
            <person name="Liu S."/>
            <person name="Zhang H."/>
            <person name="Li D."/>
            <person name="Huang Y."/>
            <person name="Wang X."/>
            <person name="Yang G."/>
            <person name="Jiang Z."/>
            <person name="Wang J."/>
            <person name="Qin N."/>
            <person name="Li L."/>
            <person name="Li J."/>
            <person name="Bolund L."/>
            <person name="Kristiansen K."/>
            <person name="Wong G.K."/>
            <person name="Olson M."/>
            <person name="Zhang X."/>
            <person name="Li S."/>
            <person name="Yang H."/>
            <person name="Wang J."/>
            <person name="Wang J."/>
        </authorList>
    </citation>
    <scope>NUCLEOTIDE SEQUENCE [LARGE SCALE GENOMIC DNA]</scope>
</reference>
<dbReference type="SUPFAM" id="SSF53448">
    <property type="entry name" value="Nucleotide-diphospho-sugar transferases"/>
    <property type="match status" value="1"/>
</dbReference>
<dbReference type="PANTHER" id="PTHR11675">
    <property type="entry name" value="N-ACETYLGALACTOSAMINYLTRANSFERASE"/>
    <property type="match status" value="1"/>
</dbReference>
<dbReference type="GeneTree" id="ENSGT00940000156599"/>
<evidence type="ECO:0000256" key="4">
    <source>
        <dbReference type="ARBA" id="ARBA00005680"/>
    </source>
</evidence>
<dbReference type="PANTHER" id="PTHR11675:SF28">
    <property type="entry name" value="POLYPEPTIDE N-ACETYLGALACTOSAMINYLTRANSFERASE 9"/>
    <property type="match status" value="1"/>
</dbReference>
<dbReference type="InterPro" id="IPR045885">
    <property type="entry name" value="GalNAc-T"/>
</dbReference>
<evidence type="ECO:0000256" key="19">
    <source>
        <dbReference type="ARBA" id="ARBA00052209"/>
    </source>
</evidence>
<organism evidence="23 24">
    <name type="scientific">Ailuropoda melanoleuca</name>
    <name type="common">Giant panda</name>
    <dbReference type="NCBI Taxonomy" id="9646"/>
    <lineage>
        <taxon>Eukaryota</taxon>
        <taxon>Metazoa</taxon>
        <taxon>Chordata</taxon>
        <taxon>Craniata</taxon>
        <taxon>Vertebrata</taxon>
        <taxon>Euteleostomi</taxon>
        <taxon>Mammalia</taxon>
        <taxon>Eutheria</taxon>
        <taxon>Laurasiatheria</taxon>
        <taxon>Carnivora</taxon>
        <taxon>Caniformia</taxon>
        <taxon>Ursidae</taxon>
        <taxon>Ailuropoda</taxon>
    </lineage>
</organism>
<dbReference type="GO" id="GO:0046872">
    <property type="term" value="F:metal ion binding"/>
    <property type="evidence" value="ECO:0007669"/>
    <property type="project" value="UniProtKB-KW"/>
</dbReference>
<dbReference type="GO" id="GO:0004653">
    <property type="term" value="F:polypeptide N-acetylgalactosaminyltransferase activity"/>
    <property type="evidence" value="ECO:0007669"/>
    <property type="project" value="UniProtKB-EC"/>
</dbReference>
<gene>
    <name evidence="23" type="primary">GALNT9</name>
</gene>
<dbReference type="AlphaFoldDB" id="G1M4V2"/>
<evidence type="ECO:0000256" key="8">
    <source>
        <dbReference type="ARBA" id="ARBA00022692"/>
    </source>
</evidence>
<dbReference type="Pfam" id="PF00535">
    <property type="entry name" value="Glycos_transf_2"/>
    <property type="match status" value="1"/>
</dbReference>
<evidence type="ECO:0000256" key="1">
    <source>
        <dbReference type="ARBA" id="ARBA00001936"/>
    </source>
</evidence>
<keyword evidence="24" id="KW-1185">Reference proteome</keyword>
<dbReference type="InterPro" id="IPR029044">
    <property type="entry name" value="Nucleotide-diphossugar_trans"/>
</dbReference>
<evidence type="ECO:0000256" key="12">
    <source>
        <dbReference type="ARBA" id="ARBA00022989"/>
    </source>
</evidence>
<keyword evidence="8" id="KW-0812">Transmembrane</keyword>
<evidence type="ECO:0000256" key="3">
    <source>
        <dbReference type="ARBA" id="ARBA00004922"/>
    </source>
</evidence>
<evidence type="ECO:0000313" key="24">
    <source>
        <dbReference type="Proteomes" id="UP000008912"/>
    </source>
</evidence>
<keyword evidence="16" id="KW-0325">Glycoprotein</keyword>
<evidence type="ECO:0000256" key="17">
    <source>
        <dbReference type="ARBA" id="ARBA00023211"/>
    </source>
</evidence>
<comment type="catalytic activity">
    <reaction evidence="18">
        <text>L-threonyl-[protein] + UDP-N-acetyl-alpha-D-galactosamine = a 3-O-[N-acetyl-alpha-D-galactosaminyl]-L-threonyl-[protein] + UDP + H(+)</text>
        <dbReference type="Rhea" id="RHEA:52424"/>
        <dbReference type="Rhea" id="RHEA-COMP:11060"/>
        <dbReference type="Rhea" id="RHEA-COMP:11689"/>
        <dbReference type="ChEBI" id="CHEBI:15378"/>
        <dbReference type="ChEBI" id="CHEBI:30013"/>
        <dbReference type="ChEBI" id="CHEBI:58223"/>
        <dbReference type="ChEBI" id="CHEBI:67138"/>
        <dbReference type="ChEBI" id="CHEBI:87075"/>
        <dbReference type="EC" id="2.4.1.41"/>
    </reaction>
</comment>
<evidence type="ECO:0000313" key="23">
    <source>
        <dbReference type="Ensembl" id="ENSAMEP00000014369.2"/>
    </source>
</evidence>
<evidence type="ECO:0000256" key="9">
    <source>
        <dbReference type="ARBA" id="ARBA00022723"/>
    </source>
</evidence>
<keyword evidence="12" id="KW-1133">Transmembrane helix</keyword>
<evidence type="ECO:0000256" key="20">
    <source>
        <dbReference type="RuleBase" id="RU361242"/>
    </source>
</evidence>
<name>G1M4V2_AILME</name>
<dbReference type="UniPathway" id="UPA00378"/>
<dbReference type="SUPFAM" id="SSF50370">
    <property type="entry name" value="Ricin B-like lectins"/>
    <property type="match status" value="1"/>
</dbReference>
<evidence type="ECO:0000256" key="15">
    <source>
        <dbReference type="ARBA" id="ARBA00023157"/>
    </source>
</evidence>
<evidence type="ECO:0000256" key="14">
    <source>
        <dbReference type="ARBA" id="ARBA00023136"/>
    </source>
</evidence>
<keyword evidence="13 20" id="KW-0333">Golgi apparatus</keyword>
<keyword evidence="10 20" id="KW-0430">Lectin</keyword>
<comment type="cofactor">
    <cofactor evidence="1 20">
        <name>Mn(2+)</name>
        <dbReference type="ChEBI" id="CHEBI:29035"/>
    </cofactor>
</comment>
<dbReference type="Gene3D" id="3.90.550.10">
    <property type="entry name" value="Spore Coat Polysaccharide Biosynthesis Protein SpsA, Chain A"/>
    <property type="match status" value="1"/>
</dbReference>
<dbReference type="HOGENOM" id="CLU_013477_4_0_1"/>
<comment type="similarity">
    <text evidence="4 20">Belongs to the glycosyltransferase 2 family. GalNAc-T subfamily.</text>
</comment>
<accession>G1M4V2</accession>